<dbReference type="InterPro" id="IPR056569">
    <property type="entry name" value="ArlJ-like"/>
</dbReference>
<feature type="transmembrane region" description="Helical" evidence="6">
    <location>
        <begin position="89"/>
        <end position="115"/>
    </location>
</feature>
<feature type="domain" description="Type II secretion system protein GspF" evidence="7">
    <location>
        <begin position="133"/>
        <end position="259"/>
    </location>
</feature>
<keyword evidence="2" id="KW-1003">Cell membrane</keyword>
<dbReference type="STRING" id="1407055.NITUZ_30422"/>
<dbReference type="InterPro" id="IPR018076">
    <property type="entry name" value="T2SS_GspF_dom"/>
</dbReference>
<keyword evidence="3 6" id="KW-0812">Transmembrane</keyword>
<feature type="transmembrane region" description="Helical" evidence="6">
    <location>
        <begin position="56"/>
        <end position="83"/>
    </location>
</feature>
<comment type="subcellular location">
    <subcellularLocation>
        <location evidence="1">Cell membrane</location>
        <topology evidence="1">Multi-pass membrane protein</topology>
    </subcellularLocation>
</comment>
<reference evidence="8 9" key="1">
    <citation type="journal article" date="2013" name="PLoS ONE">
        <title>Enrichment and Genome Sequence of the Group I.1a Ammonia-Oxidizing Archaeon ?Ca. Nitrosotenuis uzonensis? Representing a Clade Globally.</title>
        <authorList>
            <person name="Lebedeva E.V."/>
            <person name="Hatzenpichler R."/>
            <person name="Pelletier E."/>
            <person name="Schuster N."/>
            <person name="Hauzmayer S."/>
            <person name="Bulaev A."/>
            <person name="Grigor'eva N.V."/>
            <person name="Galushko A."/>
            <person name="Schmid M."/>
            <person name="Palatinszky M."/>
            <person name="Le Paslier D."/>
            <person name="Daims H."/>
            <person name="Wagner M."/>
        </authorList>
    </citation>
    <scope>NUCLEOTIDE SEQUENCE [LARGE SCALE GENOMIC DNA]</scope>
    <source>
        <strain evidence="8 9">N4</strain>
    </source>
</reference>
<sequence>MLGMLKSKQYEKSHQPSGFQVFSYRLLNRHIGFLYTRLTDLRDNIRQAMMPIPYEVYVASMVLSSMIAMITGIVVAVIALSYFNVDTPVTLLLGAMAGLVLSVMVFFGMQAVPVLNSKNRSAKLSEEIPHYIGYMATLCASGLSLEGVFKSIAKESSDEEIVKDSKFVTRNVEILGMDILTAINDLIKRTPKGPYSELLEGAIITFKSGGNLREYFLATAKVHLEEKKLNVKRSTESLGILAEMYTILLIVFPLMAVIMLSIMAIMNPNLGGFDLLTLMNMLTYVMVPLFGIVLLILMNSMVPKR</sequence>
<evidence type="ECO:0000256" key="1">
    <source>
        <dbReference type="ARBA" id="ARBA00004651"/>
    </source>
</evidence>
<dbReference type="OrthoDB" id="12374at2157"/>
<dbReference type="AlphaFoldDB" id="V6AT84"/>
<evidence type="ECO:0000259" key="7">
    <source>
        <dbReference type="Pfam" id="PF00482"/>
    </source>
</evidence>
<gene>
    <name evidence="8" type="ORF">NITUZ_30422</name>
</gene>
<evidence type="ECO:0000256" key="5">
    <source>
        <dbReference type="ARBA" id="ARBA00023136"/>
    </source>
</evidence>
<dbReference type="Proteomes" id="UP000018159">
    <property type="component" value="Unassembled WGS sequence"/>
</dbReference>
<keyword evidence="5 6" id="KW-0472">Membrane</keyword>
<comment type="caution">
    <text evidence="8">The sequence shown here is derived from an EMBL/GenBank/DDBJ whole genome shotgun (WGS) entry which is preliminary data.</text>
</comment>
<evidence type="ECO:0000256" key="4">
    <source>
        <dbReference type="ARBA" id="ARBA00022989"/>
    </source>
</evidence>
<organism evidence="8 9">
    <name type="scientific">Candidatus Nitrosotenuis uzonensis</name>
    <dbReference type="NCBI Taxonomy" id="1407055"/>
    <lineage>
        <taxon>Archaea</taxon>
        <taxon>Nitrososphaerota</taxon>
        <taxon>Candidatus Nitrosotenuis</taxon>
    </lineage>
</organism>
<dbReference type="Pfam" id="PF00482">
    <property type="entry name" value="T2SSF"/>
    <property type="match status" value="1"/>
</dbReference>
<evidence type="ECO:0000256" key="2">
    <source>
        <dbReference type="ARBA" id="ARBA00022475"/>
    </source>
</evidence>
<evidence type="ECO:0000256" key="3">
    <source>
        <dbReference type="ARBA" id="ARBA00022692"/>
    </source>
</evidence>
<evidence type="ECO:0000313" key="8">
    <source>
        <dbReference type="EMBL" id="CDI05730.1"/>
    </source>
</evidence>
<dbReference type="PANTHER" id="PTHR35402">
    <property type="entry name" value="INTEGRAL MEMBRANE PROTEIN-RELATED"/>
    <property type="match status" value="1"/>
</dbReference>
<proteinExistence type="predicted"/>
<accession>V6AT84</accession>
<dbReference type="GO" id="GO:0005886">
    <property type="term" value="C:plasma membrane"/>
    <property type="evidence" value="ECO:0007669"/>
    <property type="project" value="UniProtKB-SubCell"/>
</dbReference>
<keyword evidence="9" id="KW-1185">Reference proteome</keyword>
<name>V6AT84_9ARCH</name>
<evidence type="ECO:0000313" key="9">
    <source>
        <dbReference type="Proteomes" id="UP000018159"/>
    </source>
</evidence>
<feature type="transmembrane region" description="Helical" evidence="6">
    <location>
        <begin position="238"/>
        <end position="266"/>
    </location>
</feature>
<evidence type="ECO:0000256" key="6">
    <source>
        <dbReference type="SAM" id="Phobius"/>
    </source>
</evidence>
<keyword evidence="4 6" id="KW-1133">Transmembrane helix</keyword>
<protein>
    <recommendedName>
        <fullName evidence="7">Type II secretion system protein GspF domain-containing protein</fullName>
    </recommendedName>
</protein>
<feature type="transmembrane region" description="Helical" evidence="6">
    <location>
        <begin position="278"/>
        <end position="298"/>
    </location>
</feature>
<dbReference type="EMBL" id="CBTY010000008">
    <property type="protein sequence ID" value="CDI05730.1"/>
    <property type="molecule type" value="Genomic_DNA"/>
</dbReference>